<dbReference type="Pfam" id="PF22673">
    <property type="entry name" value="MCP-like_PDC_1"/>
    <property type="match status" value="1"/>
</dbReference>
<dbReference type="SUPFAM" id="SSF46785">
    <property type="entry name" value="Winged helix' DNA-binding domain"/>
    <property type="match status" value="1"/>
</dbReference>
<keyword evidence="3" id="KW-0804">Transcription</keyword>
<dbReference type="Pfam" id="PF07729">
    <property type="entry name" value="FCD"/>
    <property type="match status" value="1"/>
</dbReference>
<dbReference type="InterPro" id="IPR036388">
    <property type="entry name" value="WH-like_DNA-bd_sf"/>
</dbReference>
<feature type="compositionally biased region" description="Polar residues" evidence="4">
    <location>
        <begin position="480"/>
        <end position="494"/>
    </location>
</feature>
<evidence type="ECO:0000256" key="1">
    <source>
        <dbReference type="ARBA" id="ARBA00023015"/>
    </source>
</evidence>
<organism evidence="6">
    <name type="scientific">Sinomonas puerhi</name>
    <dbReference type="NCBI Taxonomy" id="3238584"/>
    <lineage>
        <taxon>Bacteria</taxon>
        <taxon>Bacillati</taxon>
        <taxon>Actinomycetota</taxon>
        <taxon>Actinomycetes</taxon>
        <taxon>Micrococcales</taxon>
        <taxon>Micrococcaceae</taxon>
        <taxon>Sinomonas</taxon>
    </lineage>
</organism>
<dbReference type="PANTHER" id="PTHR43537:SF24">
    <property type="entry name" value="GLUCONATE OPERON TRANSCRIPTIONAL REPRESSOR"/>
    <property type="match status" value="1"/>
</dbReference>
<dbReference type="GO" id="GO:0003677">
    <property type="term" value="F:DNA binding"/>
    <property type="evidence" value="ECO:0007669"/>
    <property type="project" value="UniProtKB-KW"/>
</dbReference>
<dbReference type="InterPro" id="IPR008920">
    <property type="entry name" value="TF_FadR/GntR_C"/>
</dbReference>
<dbReference type="InterPro" id="IPR036390">
    <property type="entry name" value="WH_DNA-bd_sf"/>
</dbReference>
<gene>
    <name evidence="6" type="ORF">AB5L97_04795</name>
</gene>
<dbReference type="Gene3D" id="1.20.120.530">
    <property type="entry name" value="GntR ligand-binding domain-like"/>
    <property type="match status" value="1"/>
</dbReference>
<dbReference type="CDD" id="cd07377">
    <property type="entry name" value="WHTH_GntR"/>
    <property type="match status" value="1"/>
</dbReference>
<proteinExistence type="predicted"/>
<name>A0AB39L616_9MICC</name>
<dbReference type="GO" id="GO:0003700">
    <property type="term" value="F:DNA-binding transcription factor activity"/>
    <property type="evidence" value="ECO:0007669"/>
    <property type="project" value="InterPro"/>
</dbReference>
<protein>
    <submittedName>
        <fullName evidence="6">GntR family transcriptional regulator</fullName>
    </submittedName>
</protein>
<dbReference type="Gene3D" id="1.10.10.10">
    <property type="entry name" value="Winged helix-like DNA-binding domain superfamily/Winged helix DNA-binding domain"/>
    <property type="match status" value="1"/>
</dbReference>
<keyword evidence="1" id="KW-0805">Transcription regulation</keyword>
<evidence type="ECO:0000256" key="4">
    <source>
        <dbReference type="SAM" id="MobiDB-lite"/>
    </source>
</evidence>
<accession>A0AB39L616</accession>
<dbReference type="SMART" id="SM00345">
    <property type="entry name" value="HTH_GNTR"/>
    <property type="match status" value="1"/>
</dbReference>
<dbReference type="PROSITE" id="PS50949">
    <property type="entry name" value="HTH_GNTR"/>
    <property type="match status" value="1"/>
</dbReference>
<dbReference type="Pfam" id="PF00392">
    <property type="entry name" value="GntR"/>
    <property type="match status" value="1"/>
</dbReference>
<dbReference type="InterPro" id="IPR000524">
    <property type="entry name" value="Tscrpt_reg_HTH_GntR"/>
</dbReference>
<dbReference type="AlphaFoldDB" id="A0AB39L616"/>
<evidence type="ECO:0000313" key="6">
    <source>
        <dbReference type="EMBL" id="XDP46333.1"/>
    </source>
</evidence>
<sequence>MSSWREQLAFAPLETAERGEEIGRRIRQAIELGVLEDETQLPSENDLAAMMGVSTQTLRSALAELRHLGLVETRRGRGGGSFVKANTGQLARARRDALGAYSLDALRDIREYRAVLAGSAAAAAAARPQQISVARLASLGAMVGTAHEPADMARADSKFHLELAAASRSVRLTRQEMALQAEVGPLIWTSTAGEGLTAAREHAEIVGAIGSGDTLLARTRAEGHVRREMNALIDLRMSMDTAPQDAALRGGLGEEGAITSIGALAAEIEKTAVASIHVVEEAVHAALDAAPGGGLDELEGVYQIAHDTLVETHPILYGTGFLADSRFFGESGFVWAYVPPGRSTPQRLEMDLEYYDYATAPWWPREGATEPVQASYAYVDANGSNAYIVTFSKCVMREGRMIGAAVADVLVSQLQAGFAPFLESLPWGSCIVDQMDVVIAANSGSLVGDIFSSTAEVARTIALPPVPWRLHLAQAPRPTATPSRSPQAMQTSEGSARGRAD</sequence>
<feature type="region of interest" description="Disordered" evidence="4">
    <location>
        <begin position="475"/>
        <end position="501"/>
    </location>
</feature>
<keyword evidence="2" id="KW-0238">DNA-binding</keyword>
<dbReference type="SUPFAM" id="SSF48008">
    <property type="entry name" value="GntR ligand-binding domain-like"/>
    <property type="match status" value="1"/>
</dbReference>
<feature type="domain" description="HTH gntR-type" evidence="5">
    <location>
        <begin position="16"/>
        <end position="86"/>
    </location>
</feature>
<dbReference type="SMART" id="SM00895">
    <property type="entry name" value="FCD"/>
    <property type="match status" value="1"/>
</dbReference>
<dbReference type="PANTHER" id="PTHR43537">
    <property type="entry name" value="TRANSCRIPTIONAL REGULATOR, GNTR FAMILY"/>
    <property type="match status" value="1"/>
</dbReference>
<dbReference type="InterPro" id="IPR011711">
    <property type="entry name" value="GntR_C"/>
</dbReference>
<evidence type="ECO:0000259" key="5">
    <source>
        <dbReference type="PROSITE" id="PS50949"/>
    </source>
</evidence>
<dbReference type="KEGG" id="spue:AB5L97_04795"/>
<dbReference type="Gene3D" id="3.30.450.20">
    <property type="entry name" value="PAS domain"/>
    <property type="match status" value="1"/>
</dbReference>
<evidence type="ECO:0000256" key="2">
    <source>
        <dbReference type="ARBA" id="ARBA00023125"/>
    </source>
</evidence>
<dbReference type="PRINTS" id="PR00035">
    <property type="entry name" value="HTHGNTR"/>
</dbReference>
<dbReference type="EMBL" id="CP163302">
    <property type="protein sequence ID" value="XDP46333.1"/>
    <property type="molecule type" value="Genomic_DNA"/>
</dbReference>
<evidence type="ECO:0000256" key="3">
    <source>
        <dbReference type="ARBA" id="ARBA00023163"/>
    </source>
</evidence>
<dbReference type="RefSeq" id="WP_369046664.1">
    <property type="nucleotide sequence ID" value="NZ_CP163302.1"/>
</dbReference>
<reference evidence="6" key="1">
    <citation type="submission" date="2024-07" db="EMBL/GenBank/DDBJ databases">
        <authorList>
            <person name="fu j."/>
        </authorList>
    </citation>
    <scope>NUCLEOTIDE SEQUENCE</scope>
    <source>
        <strain evidence="6">P10A9</strain>
    </source>
</reference>